<proteinExistence type="predicted"/>
<evidence type="ECO:0000313" key="3">
    <source>
        <dbReference type="Proteomes" id="UP000657075"/>
    </source>
</evidence>
<dbReference type="RefSeq" id="WP_054844148.1">
    <property type="nucleotide sequence ID" value="NZ_AP026830.1"/>
</dbReference>
<name>A0A830E7A6_9CREN</name>
<protein>
    <submittedName>
        <fullName evidence="2">Uncharacterized protein</fullName>
    </submittedName>
</protein>
<sequence>MNGFRLGFVGKSSTWSLLKSLVFPDYVSLRYVNDDHDCKELDLVIVERYMADLVHCQKSFLLSDASIDGVIETVIKGLGLSYLNVGIDVGNSRCGVIVLVEDIPIMHVTLGFARLMRLMRRISRQLSVNLIIGTSPGVSSLVRDLLESLSDVNVKVKVINEDMVNGKKNLFRSRYPYLTIDELDSLVYAFTGLTTTQS</sequence>
<dbReference type="EMBL" id="AP026830">
    <property type="protein sequence ID" value="BDR93248.1"/>
    <property type="molecule type" value="Genomic_DNA"/>
</dbReference>
<gene>
    <name evidence="2" type="ORF">GCM10007112_14480</name>
    <name evidence="1" type="ORF">Vsou_23410</name>
</gene>
<evidence type="ECO:0000313" key="1">
    <source>
        <dbReference type="EMBL" id="BDR93248.1"/>
    </source>
</evidence>
<reference evidence="1" key="4">
    <citation type="journal article" date="2023" name="Microbiol. Resour. Announc.">
        <title>Complete Genome Sequence of Vulcanisaeta souniana Strain IC-059, a Hyperthermophilic Archaeon Isolated from Hot Spring Water in Japan.</title>
        <authorList>
            <person name="Kato S."/>
            <person name="Itoh T."/>
            <person name="Wu L."/>
            <person name="Ma J."/>
            <person name="Ohkuma M."/>
        </authorList>
    </citation>
    <scope>NUCLEOTIDE SEQUENCE</scope>
    <source>
        <strain evidence="1">JCM 11219</strain>
    </source>
</reference>
<keyword evidence="4" id="KW-1185">Reference proteome</keyword>
<dbReference type="AlphaFoldDB" id="A0A830E7A6"/>
<evidence type="ECO:0000313" key="2">
    <source>
        <dbReference type="EMBL" id="GGI78748.1"/>
    </source>
</evidence>
<evidence type="ECO:0000313" key="4">
    <source>
        <dbReference type="Proteomes" id="UP001060771"/>
    </source>
</evidence>
<reference evidence="4" key="3">
    <citation type="submission" date="2022-09" db="EMBL/GenBank/DDBJ databases">
        <title>Complete genome sequence of Vulcanisaeta souniana.</title>
        <authorList>
            <person name="Kato S."/>
            <person name="Itoh T."/>
            <person name="Ohkuma M."/>
        </authorList>
    </citation>
    <scope>NUCLEOTIDE SEQUENCE [LARGE SCALE GENOMIC DNA]</scope>
    <source>
        <strain evidence="4">JCM 11219</strain>
    </source>
</reference>
<dbReference type="GeneID" id="76207883"/>
<accession>A0A830E7A6</accession>
<dbReference type="EMBL" id="BMNM01000005">
    <property type="protein sequence ID" value="GGI78748.1"/>
    <property type="molecule type" value="Genomic_DNA"/>
</dbReference>
<dbReference type="Proteomes" id="UP001060771">
    <property type="component" value="Chromosome"/>
</dbReference>
<dbReference type="Proteomes" id="UP000657075">
    <property type="component" value="Unassembled WGS sequence"/>
</dbReference>
<organism evidence="2 3">
    <name type="scientific">Vulcanisaeta souniana JCM 11219</name>
    <dbReference type="NCBI Taxonomy" id="1293586"/>
    <lineage>
        <taxon>Archaea</taxon>
        <taxon>Thermoproteota</taxon>
        <taxon>Thermoprotei</taxon>
        <taxon>Thermoproteales</taxon>
        <taxon>Thermoproteaceae</taxon>
        <taxon>Vulcanisaeta</taxon>
    </lineage>
</organism>
<reference evidence="2" key="2">
    <citation type="submission" date="2020-09" db="EMBL/GenBank/DDBJ databases">
        <authorList>
            <person name="Sun Q."/>
            <person name="Ohkuma M."/>
        </authorList>
    </citation>
    <scope>NUCLEOTIDE SEQUENCE</scope>
    <source>
        <strain evidence="2">JCM 11219</strain>
    </source>
</reference>
<reference evidence="2" key="1">
    <citation type="journal article" date="2014" name="Int. J. Syst. Evol. Microbiol.">
        <title>Complete genome sequence of Corynebacterium casei LMG S-19264T (=DSM 44701T), isolated from a smear-ripened cheese.</title>
        <authorList>
            <consortium name="US DOE Joint Genome Institute (JGI-PGF)"/>
            <person name="Walter F."/>
            <person name="Albersmeier A."/>
            <person name="Kalinowski J."/>
            <person name="Ruckert C."/>
        </authorList>
    </citation>
    <scope>NUCLEOTIDE SEQUENCE</scope>
    <source>
        <strain evidence="2">JCM 11219</strain>
    </source>
</reference>
<dbReference type="OrthoDB" id="27960at2157"/>